<feature type="region of interest" description="Disordered" evidence="1">
    <location>
        <begin position="1"/>
        <end position="144"/>
    </location>
</feature>
<name>A0AAW0HHU5_MYOGA</name>
<proteinExistence type="predicted"/>
<protein>
    <submittedName>
        <fullName evidence="2">Uncharacterized protein</fullName>
    </submittedName>
</protein>
<sequence>GRPSAPRPAPLTELHQRVEEASDRHQEVGKKHVLQLQLHGRAAGAGGVRRGPAGTGPPAPRPSRGPRPARSPAFPAPPCSSSQEPGSPSATRDHFRPVVPLPKNTIPSNSSRHYHSKYHEVPTLYSRDPGGPLVLKSHKSSGIDTEQKTAILQQVKAERPCCQNDF</sequence>
<keyword evidence="3" id="KW-1185">Reference proteome</keyword>
<dbReference type="EMBL" id="JBBHLL010000519">
    <property type="protein sequence ID" value="KAK7801113.1"/>
    <property type="molecule type" value="Genomic_DNA"/>
</dbReference>
<evidence type="ECO:0000313" key="3">
    <source>
        <dbReference type="Proteomes" id="UP001488838"/>
    </source>
</evidence>
<comment type="caution">
    <text evidence="2">The sequence shown here is derived from an EMBL/GenBank/DDBJ whole genome shotgun (WGS) entry which is preliminary data.</text>
</comment>
<feature type="non-terminal residue" evidence="2">
    <location>
        <position position="1"/>
    </location>
</feature>
<gene>
    <name evidence="2" type="ORF">U0070_002780</name>
</gene>
<dbReference type="AlphaFoldDB" id="A0AAW0HHU5"/>
<organism evidence="2 3">
    <name type="scientific">Myodes glareolus</name>
    <name type="common">Bank vole</name>
    <name type="synonym">Clethrionomys glareolus</name>
    <dbReference type="NCBI Taxonomy" id="447135"/>
    <lineage>
        <taxon>Eukaryota</taxon>
        <taxon>Metazoa</taxon>
        <taxon>Chordata</taxon>
        <taxon>Craniata</taxon>
        <taxon>Vertebrata</taxon>
        <taxon>Euteleostomi</taxon>
        <taxon>Mammalia</taxon>
        <taxon>Eutheria</taxon>
        <taxon>Euarchontoglires</taxon>
        <taxon>Glires</taxon>
        <taxon>Rodentia</taxon>
        <taxon>Myomorpha</taxon>
        <taxon>Muroidea</taxon>
        <taxon>Cricetidae</taxon>
        <taxon>Arvicolinae</taxon>
        <taxon>Myodes</taxon>
    </lineage>
</organism>
<accession>A0AAW0HHU5</accession>
<evidence type="ECO:0000256" key="1">
    <source>
        <dbReference type="SAM" id="MobiDB-lite"/>
    </source>
</evidence>
<reference evidence="2 3" key="1">
    <citation type="journal article" date="2023" name="bioRxiv">
        <title>Conserved and derived expression patterns and positive selection on dental genes reveal complex evolutionary context of ever-growing rodent molars.</title>
        <authorList>
            <person name="Calamari Z.T."/>
            <person name="Song A."/>
            <person name="Cohen E."/>
            <person name="Akter M."/>
            <person name="Roy R.D."/>
            <person name="Hallikas O."/>
            <person name="Christensen M.M."/>
            <person name="Li P."/>
            <person name="Marangoni P."/>
            <person name="Jernvall J."/>
            <person name="Klein O.D."/>
        </authorList>
    </citation>
    <scope>NUCLEOTIDE SEQUENCE [LARGE SCALE GENOMIC DNA]</scope>
    <source>
        <strain evidence="2">V071</strain>
    </source>
</reference>
<feature type="compositionally biased region" description="Pro residues" evidence="1">
    <location>
        <begin position="55"/>
        <end position="65"/>
    </location>
</feature>
<evidence type="ECO:0000313" key="2">
    <source>
        <dbReference type="EMBL" id="KAK7801113.1"/>
    </source>
</evidence>
<feature type="compositionally biased region" description="Basic and acidic residues" evidence="1">
    <location>
        <begin position="14"/>
        <end position="30"/>
    </location>
</feature>
<dbReference type="Proteomes" id="UP001488838">
    <property type="component" value="Unassembled WGS sequence"/>
</dbReference>
<feature type="non-terminal residue" evidence="2">
    <location>
        <position position="166"/>
    </location>
</feature>